<evidence type="ECO:0000313" key="2">
    <source>
        <dbReference type="Proteomes" id="UP000010556"/>
    </source>
</evidence>
<accession>L5LWS7</accession>
<dbReference type="EMBL" id="KB106861">
    <property type="protein sequence ID" value="ELK30492.1"/>
    <property type="molecule type" value="Genomic_DNA"/>
</dbReference>
<sequence>MPLAAQEPSGDVYLPAGNRPKLQSDILSTAEEVGEAPPPTTVLAAISLAPALSICPLVEQGEVEKTSWTIGASSRCLHPLMAPSDQNQHRVLAAGVSKASTSSRCERWLLAPIDPQEQEEVEKP</sequence>
<name>L5LWS7_MYODS</name>
<organism evidence="1 2">
    <name type="scientific">Myotis davidii</name>
    <name type="common">David's myotis</name>
    <dbReference type="NCBI Taxonomy" id="225400"/>
    <lineage>
        <taxon>Eukaryota</taxon>
        <taxon>Metazoa</taxon>
        <taxon>Chordata</taxon>
        <taxon>Craniata</taxon>
        <taxon>Vertebrata</taxon>
        <taxon>Euteleostomi</taxon>
        <taxon>Mammalia</taxon>
        <taxon>Eutheria</taxon>
        <taxon>Laurasiatheria</taxon>
        <taxon>Chiroptera</taxon>
        <taxon>Yangochiroptera</taxon>
        <taxon>Vespertilionidae</taxon>
        <taxon>Myotis</taxon>
    </lineage>
</organism>
<keyword evidence="2" id="KW-1185">Reference proteome</keyword>
<reference evidence="2" key="1">
    <citation type="journal article" date="2013" name="Science">
        <title>Comparative analysis of bat genomes provides insight into the evolution of flight and immunity.</title>
        <authorList>
            <person name="Zhang G."/>
            <person name="Cowled C."/>
            <person name="Shi Z."/>
            <person name="Huang Z."/>
            <person name="Bishop-Lilly K.A."/>
            <person name="Fang X."/>
            <person name="Wynne J.W."/>
            <person name="Xiong Z."/>
            <person name="Baker M.L."/>
            <person name="Zhao W."/>
            <person name="Tachedjian M."/>
            <person name="Zhu Y."/>
            <person name="Zhou P."/>
            <person name="Jiang X."/>
            <person name="Ng J."/>
            <person name="Yang L."/>
            <person name="Wu L."/>
            <person name="Xiao J."/>
            <person name="Feng Y."/>
            <person name="Chen Y."/>
            <person name="Sun X."/>
            <person name="Zhang Y."/>
            <person name="Marsh G.A."/>
            <person name="Crameri G."/>
            <person name="Broder C.C."/>
            <person name="Frey K.G."/>
            <person name="Wang L.F."/>
            <person name="Wang J."/>
        </authorList>
    </citation>
    <scope>NUCLEOTIDE SEQUENCE [LARGE SCALE GENOMIC DNA]</scope>
</reference>
<dbReference type="Proteomes" id="UP000010556">
    <property type="component" value="Unassembled WGS sequence"/>
</dbReference>
<protein>
    <submittedName>
        <fullName evidence="1">Uncharacterized protein</fullName>
    </submittedName>
</protein>
<evidence type="ECO:0000313" key="1">
    <source>
        <dbReference type="EMBL" id="ELK30492.1"/>
    </source>
</evidence>
<dbReference type="AlphaFoldDB" id="L5LWS7"/>
<proteinExistence type="predicted"/>
<gene>
    <name evidence="1" type="ORF">MDA_GLEAN10003634</name>
</gene>